<reference evidence="4" key="1">
    <citation type="submission" date="2013-08" db="EMBL/GenBank/DDBJ databases">
        <authorList>
            <person name="Mendez C."/>
            <person name="Richter M."/>
            <person name="Ferrer M."/>
            <person name="Sanchez J."/>
        </authorList>
    </citation>
    <scope>NUCLEOTIDE SEQUENCE</scope>
</reference>
<dbReference type="SUPFAM" id="SSF56712">
    <property type="entry name" value="Prokaryotic type I DNA topoisomerase"/>
    <property type="match status" value="1"/>
</dbReference>
<dbReference type="AlphaFoldDB" id="T0Y100"/>
<evidence type="ECO:0000313" key="4">
    <source>
        <dbReference type="EMBL" id="EQD26653.1"/>
    </source>
</evidence>
<sequence>QYGRGYLIPGSIGTPALKKQAAASEGLKAKGESRIARNLVVVESPTKAKTIQKYLGPDYEVMASYGHVRDLIPRTGAVDPDRGFALSYAAVARNDKHVDAIARAIKKSDHLWLATDPDREGEAIAWHLCELLTETRRMPEIPVARVVFHEITESAIQDALAHPRSLLLELVNAQKARRALDYLYGFNLSPLLWRKIRRGLSAGRVQACVAS</sequence>
<dbReference type="Pfam" id="PF01131">
    <property type="entry name" value="Topoisom_bac"/>
    <property type="match status" value="1"/>
</dbReference>
<dbReference type="Pfam" id="PF01751">
    <property type="entry name" value="Toprim"/>
    <property type="match status" value="1"/>
</dbReference>
<accession>T0Y100</accession>
<dbReference type="InterPro" id="IPR013824">
    <property type="entry name" value="Topo_IA_cen_sub1"/>
</dbReference>
<comment type="caution">
    <text evidence="4">The sequence shown here is derived from an EMBL/GenBank/DDBJ whole genome shotgun (WGS) entry which is preliminary data.</text>
</comment>
<dbReference type="PANTHER" id="PTHR42785:SF1">
    <property type="entry name" value="DNA TOPOISOMERASE"/>
    <property type="match status" value="1"/>
</dbReference>
<dbReference type="InterPro" id="IPR013497">
    <property type="entry name" value="Topo_IA_cen"/>
</dbReference>
<dbReference type="CDD" id="cd03363">
    <property type="entry name" value="TOPRIM_TopoIA_TopoI"/>
    <property type="match status" value="1"/>
</dbReference>
<gene>
    <name evidence="4" type="ORF">B1A_21814</name>
</gene>
<dbReference type="InterPro" id="IPR003601">
    <property type="entry name" value="Topo_IA_2"/>
</dbReference>
<dbReference type="GO" id="GO:0003917">
    <property type="term" value="F:DNA topoisomerase type I (single strand cut, ATP-independent) activity"/>
    <property type="evidence" value="ECO:0007669"/>
    <property type="project" value="InterPro"/>
</dbReference>
<dbReference type="GO" id="GO:0003677">
    <property type="term" value="F:DNA binding"/>
    <property type="evidence" value="ECO:0007669"/>
    <property type="project" value="InterPro"/>
</dbReference>
<dbReference type="InterPro" id="IPR000380">
    <property type="entry name" value="Topo_IA"/>
</dbReference>
<reference evidence="4" key="2">
    <citation type="journal article" date="2014" name="ISME J.">
        <title>Microbial stratification in low pH oxic and suboxic macroscopic growths along an acid mine drainage.</title>
        <authorList>
            <person name="Mendez-Garcia C."/>
            <person name="Mesa V."/>
            <person name="Sprenger R.R."/>
            <person name="Richter M."/>
            <person name="Diez M.S."/>
            <person name="Solano J."/>
            <person name="Bargiela R."/>
            <person name="Golyshina O.V."/>
            <person name="Manteca A."/>
            <person name="Ramos J.L."/>
            <person name="Gallego J.R."/>
            <person name="Llorente I."/>
            <person name="Martins Dos Santos V.A."/>
            <person name="Jensen O.N."/>
            <person name="Pelaez A.I."/>
            <person name="Sanchez J."/>
            <person name="Ferrer M."/>
        </authorList>
    </citation>
    <scope>NUCLEOTIDE SEQUENCE</scope>
</reference>
<feature type="non-terminal residue" evidence="4">
    <location>
        <position position="1"/>
    </location>
</feature>
<dbReference type="PANTHER" id="PTHR42785">
    <property type="entry name" value="DNA TOPOISOMERASE, TYPE IA, CORE"/>
    <property type="match status" value="1"/>
</dbReference>
<dbReference type="InterPro" id="IPR034149">
    <property type="entry name" value="TOPRIM_TopoI"/>
</dbReference>
<evidence type="ECO:0000256" key="1">
    <source>
        <dbReference type="ARBA" id="ARBA00023235"/>
    </source>
</evidence>
<proteinExistence type="predicted"/>
<protein>
    <submittedName>
        <fullName evidence="4">DNA topoisomerase I</fullName>
    </submittedName>
</protein>
<dbReference type="PRINTS" id="PR00417">
    <property type="entry name" value="PRTPISMRASEI"/>
</dbReference>
<dbReference type="EMBL" id="AUZX01016123">
    <property type="protein sequence ID" value="EQD26653.1"/>
    <property type="molecule type" value="Genomic_DNA"/>
</dbReference>
<evidence type="ECO:0000259" key="3">
    <source>
        <dbReference type="PROSITE" id="PS52039"/>
    </source>
</evidence>
<feature type="non-terminal residue" evidence="4">
    <location>
        <position position="211"/>
    </location>
</feature>
<dbReference type="InterPro" id="IPR006171">
    <property type="entry name" value="TOPRIM_dom"/>
</dbReference>
<dbReference type="SMART" id="SM00436">
    <property type="entry name" value="TOP1Bc"/>
    <property type="match status" value="1"/>
</dbReference>
<evidence type="ECO:0000259" key="2">
    <source>
        <dbReference type="PROSITE" id="PS50880"/>
    </source>
</evidence>
<dbReference type="Gene3D" id="1.10.460.10">
    <property type="entry name" value="Topoisomerase I, domain 2"/>
    <property type="match status" value="1"/>
</dbReference>
<dbReference type="InterPro" id="IPR023405">
    <property type="entry name" value="Topo_IA_core_domain"/>
</dbReference>
<dbReference type="PROSITE" id="PS52039">
    <property type="entry name" value="TOPO_IA_2"/>
    <property type="match status" value="1"/>
</dbReference>
<keyword evidence="1 4" id="KW-0413">Isomerase</keyword>
<dbReference type="Gene3D" id="3.40.50.140">
    <property type="match status" value="1"/>
</dbReference>
<organism evidence="4">
    <name type="scientific">mine drainage metagenome</name>
    <dbReference type="NCBI Taxonomy" id="410659"/>
    <lineage>
        <taxon>unclassified sequences</taxon>
        <taxon>metagenomes</taxon>
        <taxon>ecological metagenomes</taxon>
    </lineage>
</organism>
<name>T0Y100_9ZZZZ</name>
<dbReference type="GO" id="GO:0006265">
    <property type="term" value="P:DNA topological change"/>
    <property type="evidence" value="ECO:0007669"/>
    <property type="project" value="InterPro"/>
</dbReference>
<dbReference type="SMART" id="SM00493">
    <property type="entry name" value="TOPRIM"/>
    <property type="match status" value="1"/>
</dbReference>
<feature type="domain" description="Toprim" evidence="2">
    <location>
        <begin position="37"/>
        <end position="142"/>
    </location>
</feature>
<feature type="domain" description="Topo IA-type catalytic" evidence="3">
    <location>
        <begin position="167"/>
        <end position="211"/>
    </location>
</feature>
<dbReference type="PROSITE" id="PS50880">
    <property type="entry name" value="TOPRIM"/>
    <property type="match status" value="1"/>
</dbReference>